<organism evidence="5 6">
    <name type="scientific">Ideonella livida</name>
    <dbReference type="NCBI Taxonomy" id="2707176"/>
    <lineage>
        <taxon>Bacteria</taxon>
        <taxon>Pseudomonadati</taxon>
        <taxon>Pseudomonadota</taxon>
        <taxon>Betaproteobacteria</taxon>
        <taxon>Burkholderiales</taxon>
        <taxon>Sphaerotilaceae</taxon>
        <taxon>Ideonella</taxon>
    </lineage>
</organism>
<feature type="domain" description="Type I restriction modification DNA specificity" evidence="4">
    <location>
        <begin position="63"/>
        <end position="179"/>
    </location>
</feature>
<keyword evidence="5" id="KW-0378">Hydrolase</keyword>
<dbReference type="AlphaFoldDB" id="A0A7C9TIH2"/>
<name>A0A7C9TIH2_9BURK</name>
<evidence type="ECO:0000256" key="2">
    <source>
        <dbReference type="ARBA" id="ARBA00022747"/>
    </source>
</evidence>
<dbReference type="CDD" id="cd17243">
    <property type="entry name" value="RMtype1_S_AchA6I-TRD2-CR2_like"/>
    <property type="match status" value="1"/>
</dbReference>
<gene>
    <name evidence="5" type="ORF">G3A44_04130</name>
</gene>
<evidence type="ECO:0000256" key="1">
    <source>
        <dbReference type="ARBA" id="ARBA00010923"/>
    </source>
</evidence>
<comment type="caution">
    <text evidence="5">The sequence shown here is derived from an EMBL/GenBank/DDBJ whole genome shotgun (WGS) entry which is preliminary data.</text>
</comment>
<dbReference type="PANTHER" id="PTHR30408:SF13">
    <property type="entry name" value="TYPE I RESTRICTION ENZYME HINDI SPECIFICITY SUBUNIT"/>
    <property type="match status" value="1"/>
</dbReference>
<dbReference type="Gene3D" id="1.10.287.1120">
    <property type="entry name" value="Bipartite methylase S protein"/>
    <property type="match status" value="1"/>
</dbReference>
<evidence type="ECO:0000313" key="6">
    <source>
        <dbReference type="Proteomes" id="UP000484255"/>
    </source>
</evidence>
<keyword evidence="5" id="KW-0255">Endonuclease</keyword>
<proteinExistence type="inferred from homology"/>
<dbReference type="Pfam" id="PF01420">
    <property type="entry name" value="Methylase_S"/>
    <property type="match status" value="2"/>
</dbReference>
<keyword evidence="3" id="KW-0238">DNA-binding</keyword>
<dbReference type="PANTHER" id="PTHR30408">
    <property type="entry name" value="TYPE-1 RESTRICTION ENZYME ECOKI SPECIFICITY PROTEIN"/>
    <property type="match status" value="1"/>
</dbReference>
<dbReference type="GO" id="GO:0009307">
    <property type="term" value="P:DNA restriction-modification system"/>
    <property type="evidence" value="ECO:0007669"/>
    <property type="project" value="UniProtKB-KW"/>
</dbReference>
<evidence type="ECO:0000313" key="5">
    <source>
        <dbReference type="EMBL" id="NDY90382.1"/>
    </source>
</evidence>
<sequence length="412" mass="45850">MLSIRELSVGVFDGPHATPELHEEGAAVFLGIPNIRPDGSLDLAAARWVAEKDLAKWNRRVTPQPRDIVFTYEATLNRYALIPDGLSCTLGRRTALIRPNPEVVDHRYLFYYFYSAPWRAQIEANTLTGATVDRIPLTTFPDFRVFVPDLMSQGVIAEVLATYDNLIAINQRRITLLERAARLLYREWFVNLRFPGGNAARIEDGLPVGWVKGTTHDFVAVLSGGTPKTGMPHYWGGEIPFFTPKDCPSNFYVVDTEKRLTESGLGSCNSRLYPRNTTFITARGTVGKIALAQRSMAMNQSCYALAPKQAFDELFLFLAISDAVEHFKQVAVGGVFDAIVVDTFKVIPFVLPPLELVAKFGDLVRPKFEQIANLLLQNQQLSRARDLLLPKLMSGQLDVSRLPMPEAAPPAA</sequence>
<dbReference type="InterPro" id="IPR052021">
    <property type="entry name" value="Type-I_RS_S_subunit"/>
</dbReference>
<dbReference type="InterPro" id="IPR000055">
    <property type="entry name" value="Restrct_endonuc_typeI_TRD"/>
</dbReference>
<keyword evidence="6" id="KW-1185">Reference proteome</keyword>
<accession>A0A7C9TIH2</accession>
<dbReference type="Gene3D" id="3.90.220.20">
    <property type="entry name" value="DNA methylase specificity domains"/>
    <property type="match status" value="2"/>
</dbReference>
<evidence type="ECO:0000259" key="4">
    <source>
        <dbReference type="Pfam" id="PF01420"/>
    </source>
</evidence>
<dbReference type="GO" id="GO:0003677">
    <property type="term" value="F:DNA binding"/>
    <property type="evidence" value="ECO:0007669"/>
    <property type="project" value="UniProtKB-KW"/>
</dbReference>
<reference evidence="5 6" key="1">
    <citation type="submission" date="2020-02" db="EMBL/GenBank/DDBJ databases">
        <title>Ideonella bacterium strain TBM-1.</title>
        <authorList>
            <person name="Chen W.-M."/>
        </authorList>
    </citation>
    <scope>NUCLEOTIDE SEQUENCE [LARGE SCALE GENOMIC DNA]</scope>
    <source>
        <strain evidence="5 6">TBM-1</strain>
    </source>
</reference>
<comment type="similarity">
    <text evidence="1">Belongs to the type-I restriction system S methylase family.</text>
</comment>
<feature type="domain" description="Type I restriction modification DNA specificity" evidence="4">
    <location>
        <begin position="207"/>
        <end position="355"/>
    </location>
</feature>
<protein>
    <submittedName>
        <fullName evidence="5">Restriction endonuclease subunit S</fullName>
    </submittedName>
</protein>
<dbReference type="EMBL" id="JAAGOH010000003">
    <property type="protein sequence ID" value="NDY90382.1"/>
    <property type="molecule type" value="Genomic_DNA"/>
</dbReference>
<dbReference type="SUPFAM" id="SSF116734">
    <property type="entry name" value="DNA methylase specificity domain"/>
    <property type="match status" value="2"/>
</dbReference>
<evidence type="ECO:0000256" key="3">
    <source>
        <dbReference type="ARBA" id="ARBA00023125"/>
    </source>
</evidence>
<dbReference type="Proteomes" id="UP000484255">
    <property type="component" value="Unassembled WGS sequence"/>
</dbReference>
<keyword evidence="2" id="KW-0680">Restriction system</keyword>
<dbReference type="InterPro" id="IPR044946">
    <property type="entry name" value="Restrct_endonuc_typeI_TRD_sf"/>
</dbReference>
<dbReference type="GO" id="GO:0004519">
    <property type="term" value="F:endonuclease activity"/>
    <property type="evidence" value="ECO:0007669"/>
    <property type="project" value="UniProtKB-KW"/>
</dbReference>
<keyword evidence="5" id="KW-0540">Nuclease</keyword>